<dbReference type="SMART" id="SM00192">
    <property type="entry name" value="LDLa"/>
    <property type="match status" value="2"/>
</dbReference>
<name>A0A914AK77_PATMI</name>
<protein>
    <recommendedName>
        <fullName evidence="5">CUB domain-containing protein</fullName>
    </recommendedName>
</protein>
<dbReference type="Gene3D" id="2.60.120.290">
    <property type="entry name" value="Spermadhesin, CUB domain"/>
    <property type="match status" value="2"/>
</dbReference>
<dbReference type="RefSeq" id="XP_038064023.1">
    <property type="nucleotide sequence ID" value="XM_038208095.1"/>
</dbReference>
<dbReference type="InterPro" id="IPR002172">
    <property type="entry name" value="LDrepeatLR_classA_rpt"/>
</dbReference>
<dbReference type="OrthoDB" id="10013209at2759"/>
<dbReference type="PRINTS" id="PR00261">
    <property type="entry name" value="LDLRECEPTOR"/>
</dbReference>
<feature type="disulfide bond" evidence="4">
    <location>
        <begin position="132"/>
        <end position="150"/>
    </location>
</feature>
<dbReference type="CDD" id="cd00112">
    <property type="entry name" value="LDLa"/>
    <property type="match status" value="2"/>
</dbReference>
<evidence type="ECO:0000256" key="1">
    <source>
        <dbReference type="ARBA" id="ARBA00022737"/>
    </source>
</evidence>
<dbReference type="InterPro" id="IPR035914">
    <property type="entry name" value="Sperma_CUB_dom_sf"/>
</dbReference>
<dbReference type="FunFam" id="2.60.120.290:FF:000056">
    <property type="entry name" value="C-type LECtin"/>
    <property type="match status" value="1"/>
</dbReference>
<feature type="domain" description="CUB" evidence="5">
    <location>
        <begin position="7"/>
        <end position="117"/>
    </location>
</feature>
<keyword evidence="1" id="KW-0677">Repeat</keyword>
<sequence>YPFPGDVSNIFVEANGTVEISSPLYPSNYPNFVDATWLIETQEDRRIRITFDGFETKRGYDFFNAGDGNDTSTNAFFRWHGDREPPDIRSTGNQMWLRFTSDNSDTENGFSLSAASVPTTDILTCPLADIDCGHDVCITNAWQCDGQSDCLNGQDELNCDKVRIVDLGANEMARLLSTLHPSNYPDNKDITWILRAEADRKIRVTFLSFDTEYKFDLVRAGDGNSSAANAFFEWSWTKPPPELVSDGNEMWLTFTSDGSETRSGFSISAVSVPSTYTKTCSASEVDCGHSVCIPAAWQCDYLTECFDGRDEMNCGN</sequence>
<dbReference type="AlphaFoldDB" id="A0A914AK77"/>
<evidence type="ECO:0000313" key="6">
    <source>
        <dbReference type="EnsemblMetazoa" id="XP_038064023.1"/>
    </source>
</evidence>
<comment type="caution">
    <text evidence="3">Lacks conserved residue(s) required for the propagation of feature annotation.</text>
</comment>
<dbReference type="SUPFAM" id="SSF57424">
    <property type="entry name" value="LDL receptor-like module"/>
    <property type="match status" value="2"/>
</dbReference>
<evidence type="ECO:0000256" key="3">
    <source>
        <dbReference type="PROSITE-ProRule" id="PRU00059"/>
    </source>
</evidence>
<dbReference type="SUPFAM" id="SSF49854">
    <property type="entry name" value="Spermadhesin, CUB domain"/>
    <property type="match status" value="2"/>
</dbReference>
<evidence type="ECO:0000256" key="4">
    <source>
        <dbReference type="PROSITE-ProRule" id="PRU00124"/>
    </source>
</evidence>
<dbReference type="PROSITE" id="PS50068">
    <property type="entry name" value="LDLRA_2"/>
    <property type="match status" value="2"/>
</dbReference>
<keyword evidence="7" id="KW-1185">Reference proteome</keyword>
<dbReference type="PROSITE" id="PS01180">
    <property type="entry name" value="CUB"/>
    <property type="match status" value="2"/>
</dbReference>
<feature type="disulfide bond" evidence="4">
    <location>
        <begin position="144"/>
        <end position="159"/>
    </location>
</feature>
<dbReference type="PANTHER" id="PTHR24251:SF30">
    <property type="entry name" value="MEMBRANE FRIZZLED-RELATED PROTEIN"/>
    <property type="match status" value="1"/>
</dbReference>
<dbReference type="OMA" id="ANAFFEW"/>
<feature type="disulfide bond" evidence="4">
    <location>
        <begin position="125"/>
        <end position="137"/>
    </location>
</feature>
<keyword evidence="2 4" id="KW-1015">Disulfide bond</keyword>
<organism evidence="6 7">
    <name type="scientific">Patiria miniata</name>
    <name type="common">Bat star</name>
    <name type="synonym">Asterina miniata</name>
    <dbReference type="NCBI Taxonomy" id="46514"/>
    <lineage>
        <taxon>Eukaryota</taxon>
        <taxon>Metazoa</taxon>
        <taxon>Echinodermata</taxon>
        <taxon>Eleutherozoa</taxon>
        <taxon>Asterozoa</taxon>
        <taxon>Asteroidea</taxon>
        <taxon>Valvatacea</taxon>
        <taxon>Valvatida</taxon>
        <taxon>Asterinidae</taxon>
        <taxon>Patiria</taxon>
    </lineage>
</organism>
<evidence type="ECO:0000256" key="2">
    <source>
        <dbReference type="ARBA" id="ARBA00023157"/>
    </source>
</evidence>
<dbReference type="InterPro" id="IPR036055">
    <property type="entry name" value="LDL_receptor-like_sf"/>
</dbReference>
<proteinExistence type="predicted"/>
<accession>A0A914AK77</accession>
<dbReference type="EnsemblMetazoa" id="XM_038208095.1">
    <property type="protein sequence ID" value="XP_038064023.1"/>
    <property type="gene ID" value="LOC119734562"/>
</dbReference>
<dbReference type="Gene3D" id="4.10.400.10">
    <property type="entry name" value="Low-density Lipoprotein Receptor"/>
    <property type="match status" value="2"/>
</dbReference>
<dbReference type="CDD" id="cd00041">
    <property type="entry name" value="CUB"/>
    <property type="match status" value="2"/>
</dbReference>
<evidence type="ECO:0000313" key="7">
    <source>
        <dbReference type="Proteomes" id="UP000887568"/>
    </source>
</evidence>
<dbReference type="InterPro" id="IPR000859">
    <property type="entry name" value="CUB_dom"/>
</dbReference>
<dbReference type="SMART" id="SM00042">
    <property type="entry name" value="CUB"/>
    <property type="match status" value="2"/>
</dbReference>
<dbReference type="GeneID" id="119734562"/>
<dbReference type="Proteomes" id="UP000887568">
    <property type="component" value="Unplaced"/>
</dbReference>
<feature type="disulfide bond" evidence="4">
    <location>
        <begin position="280"/>
        <end position="292"/>
    </location>
</feature>
<dbReference type="Pfam" id="PF00431">
    <property type="entry name" value="CUB"/>
    <property type="match status" value="2"/>
</dbReference>
<reference evidence="6" key="1">
    <citation type="submission" date="2022-11" db="UniProtKB">
        <authorList>
            <consortium name="EnsemblMetazoa"/>
        </authorList>
    </citation>
    <scope>IDENTIFICATION</scope>
</reference>
<evidence type="ECO:0000259" key="5">
    <source>
        <dbReference type="PROSITE" id="PS01180"/>
    </source>
</evidence>
<feature type="domain" description="CUB" evidence="5">
    <location>
        <begin position="159"/>
        <end position="272"/>
    </location>
</feature>
<dbReference type="PANTHER" id="PTHR24251">
    <property type="entry name" value="OVOCHYMASE-RELATED"/>
    <property type="match status" value="1"/>
</dbReference>
<feature type="disulfide bond" evidence="4">
    <location>
        <begin position="299"/>
        <end position="314"/>
    </location>
</feature>
<feature type="disulfide bond" evidence="4">
    <location>
        <begin position="287"/>
        <end position="305"/>
    </location>
</feature>
<dbReference type="Pfam" id="PF00057">
    <property type="entry name" value="Ldl_recept_a"/>
    <property type="match status" value="2"/>
</dbReference>